<feature type="region of interest" description="Disordered" evidence="1">
    <location>
        <begin position="58"/>
        <end position="555"/>
    </location>
</feature>
<dbReference type="PROSITE" id="PS50076">
    <property type="entry name" value="DNAJ_2"/>
    <property type="match status" value="1"/>
</dbReference>
<feature type="compositionally biased region" description="Polar residues" evidence="1">
    <location>
        <begin position="747"/>
        <end position="760"/>
    </location>
</feature>
<comment type="caution">
    <text evidence="3">The sequence shown here is derived from an EMBL/GenBank/DDBJ whole genome shotgun (WGS) entry which is preliminary data.</text>
</comment>
<dbReference type="Proteomes" id="UP001642482">
    <property type="component" value="Unassembled WGS sequence"/>
</dbReference>
<feature type="compositionally biased region" description="Low complexity" evidence="1">
    <location>
        <begin position="169"/>
        <end position="206"/>
    </location>
</feature>
<sequence>MAKADYSRDYYADLELPPSADVADVKKQFRKLALKYHPDRNPGKEAEVNAKFQTIQAAHEILSSPEQKSKYDSHRSRNAYRYTGGASGVRGNPWSDVSSQYPVPPRRPGQAPTSAARNTASSSSSRASGASSSNRYSNFNAPPHTRTSKEDLDARVNAWKNMRPKDRPGQSASAAYASGAAGSGANTGKKTSSSGTASAGAGSSSSMPPPPPPHPPQTPMPPRSASQRQKANASFGTRRSTGFFPQSPMGGDEPPASTTNNYFTNRTHTNRGFYFGEQSEQPSEPTPASSAQPRRASAAESTYQTNTSANANATGDARNRSDESLFDSRQSTPYQTHGGEKFNPFDGVPGLSNLNRTKSHRTVNPQAAKPEFRRRSSSLPDESDNAAKASATPRKRAGGPADTTSGSAAAAATGATGGAAGGAAPTSTTSANTSAPRSGSRPRPGAGSRTTRPAASSQMPQFEEQYRRMQGEQQQQQQQPNPFAPFGTKTFDGSTAANAQGNNTTPNDKSRPILYATSPFPQYSTPSPESTCRLPKRRASNTQKSSSGDADNDRYSKMRLGMSAFDAKQYEILEGLVNKIDMYKPHGRKDTKCESKPGHAKFAGQTDQPSTDHCRQLRQNGRAPTWFQAPSQELYQTDSSRVTNNATRDFSSNLSLDDDVFSVPSTPSDQEKTNPFTRASVEDINTRFVSGEKANAAWEFSAGSSEGESRVRRSQSGSRIGRRSPGKSSVPKTENTMPPPPPPPHPTASQEPSPASSTVGVTDGISGKTNGAGAPGKSNTTTTTNYFSAGRWAEQIGSEHFVPWAANQPPTVPPRQPTPNQQKARPIKKPKPIQRTNTTSTPREYIVIDDDDDEEEGGGSTAGHGSAESKEQQRPQPAEPAPDMSGIASPMAMDIDSPPANEPTFNEPSSAESKPSRESAGTSSTTGGAPIDSSPDLQTNGARNIPVEPTRPEWRAGDAHKVATAAASTAAAAATVAAGTAPAPTSAPGTNTNPVGGSEDSEEFRATLADIRKVEPFSEGTSGIKGNAGTGLGSLGDLQSNLPFESKAASGAIPVPPRANAPGTNSSSAARSGNGRRKTITFPKAPVAPRPPPALAVPGLSPSPASWDKYVTEFRHYMQEWMVFNNLYVDHFLARRNDIKRQDANFEWLTDADSDNDGINRYLDWMDQDEEIRARWSTSCSNHDLEVRKFMAFRERMRQT</sequence>
<evidence type="ECO:0000313" key="3">
    <source>
        <dbReference type="EMBL" id="CAK7215759.1"/>
    </source>
</evidence>
<feature type="compositionally biased region" description="Low complexity" evidence="1">
    <location>
        <begin position="398"/>
        <end position="414"/>
    </location>
</feature>
<feature type="compositionally biased region" description="Low complexity" evidence="1">
    <location>
        <begin position="114"/>
        <end position="138"/>
    </location>
</feature>
<feature type="compositionally biased region" description="Polar residues" evidence="1">
    <location>
        <begin position="635"/>
        <end position="655"/>
    </location>
</feature>
<dbReference type="Pfam" id="PF00226">
    <property type="entry name" value="DnaJ"/>
    <property type="match status" value="1"/>
</dbReference>
<proteinExistence type="predicted"/>
<feature type="region of interest" description="Disordered" evidence="1">
    <location>
        <begin position="1048"/>
        <end position="1097"/>
    </location>
</feature>
<feature type="compositionally biased region" description="Polar residues" evidence="1">
    <location>
        <begin position="256"/>
        <end position="267"/>
    </location>
</feature>
<feature type="compositionally biased region" description="Low complexity" evidence="1">
    <location>
        <begin position="422"/>
        <end position="436"/>
    </location>
</feature>
<dbReference type="InterPro" id="IPR036869">
    <property type="entry name" value="J_dom_sf"/>
</dbReference>
<evidence type="ECO:0000259" key="2">
    <source>
        <dbReference type="PROSITE" id="PS50076"/>
    </source>
</evidence>
<feature type="compositionally biased region" description="Polar residues" evidence="1">
    <location>
        <begin position="663"/>
        <end position="677"/>
    </location>
</feature>
<feature type="compositionally biased region" description="Polar residues" evidence="1">
    <location>
        <begin position="540"/>
        <end position="549"/>
    </location>
</feature>
<accession>A0ABP0B8X9</accession>
<evidence type="ECO:0000313" key="4">
    <source>
        <dbReference type="Proteomes" id="UP001642482"/>
    </source>
</evidence>
<feature type="compositionally biased region" description="Pro residues" evidence="1">
    <location>
        <begin position="207"/>
        <end position="222"/>
    </location>
</feature>
<feature type="compositionally biased region" description="Basic and acidic residues" evidence="1">
    <location>
        <begin position="950"/>
        <end position="961"/>
    </location>
</feature>
<feature type="region of interest" description="Disordered" evidence="1">
    <location>
        <begin position="587"/>
        <end position="615"/>
    </location>
</feature>
<protein>
    <recommendedName>
        <fullName evidence="2">J domain-containing protein</fullName>
    </recommendedName>
</protein>
<feature type="compositionally biased region" description="Polar residues" evidence="1">
    <location>
        <begin position="224"/>
        <end position="244"/>
    </location>
</feature>
<feature type="compositionally biased region" description="Low complexity" evidence="1">
    <location>
        <begin position="287"/>
        <end position="301"/>
    </location>
</feature>
<feature type="compositionally biased region" description="Acidic residues" evidence="1">
    <location>
        <begin position="847"/>
        <end position="857"/>
    </location>
</feature>
<dbReference type="InterPro" id="IPR051964">
    <property type="entry name" value="Chaperone_stress_response"/>
</dbReference>
<feature type="compositionally biased region" description="Pro residues" evidence="1">
    <location>
        <begin position="737"/>
        <end position="746"/>
    </location>
</feature>
<feature type="compositionally biased region" description="Polar residues" evidence="1">
    <location>
        <begin position="302"/>
        <end position="313"/>
    </location>
</feature>
<dbReference type="CDD" id="cd06257">
    <property type="entry name" value="DnaJ"/>
    <property type="match status" value="1"/>
</dbReference>
<feature type="domain" description="J" evidence="2">
    <location>
        <begin position="9"/>
        <end position="75"/>
    </location>
</feature>
<keyword evidence="4" id="KW-1185">Reference proteome</keyword>
<gene>
    <name evidence="3" type="ORF">SEUCBS140593_002636</name>
</gene>
<feature type="compositionally biased region" description="Polar residues" evidence="1">
    <location>
        <begin position="491"/>
        <end position="507"/>
    </location>
</feature>
<feature type="compositionally biased region" description="Pro residues" evidence="1">
    <location>
        <begin position="1086"/>
        <end position="1095"/>
    </location>
</feature>
<name>A0ABP0B8X9_9PEZI</name>
<dbReference type="SMART" id="SM00271">
    <property type="entry name" value="DnaJ"/>
    <property type="match status" value="1"/>
</dbReference>
<dbReference type="PANTHER" id="PTHR44029">
    <property type="entry name" value="DNAJ HOMOLOG SUBFAMILY C MEMBER 21"/>
    <property type="match status" value="1"/>
</dbReference>
<dbReference type="InterPro" id="IPR001623">
    <property type="entry name" value="DnaJ_domain"/>
</dbReference>
<evidence type="ECO:0000256" key="1">
    <source>
        <dbReference type="SAM" id="MobiDB-lite"/>
    </source>
</evidence>
<organism evidence="3 4">
    <name type="scientific">Sporothrix eucalyptigena</name>
    <dbReference type="NCBI Taxonomy" id="1812306"/>
    <lineage>
        <taxon>Eukaryota</taxon>
        <taxon>Fungi</taxon>
        <taxon>Dikarya</taxon>
        <taxon>Ascomycota</taxon>
        <taxon>Pezizomycotina</taxon>
        <taxon>Sordariomycetes</taxon>
        <taxon>Sordariomycetidae</taxon>
        <taxon>Ophiostomatales</taxon>
        <taxon>Ophiostomataceae</taxon>
        <taxon>Sporothrix</taxon>
    </lineage>
</organism>
<dbReference type="EMBL" id="CAWUHD010000018">
    <property type="protein sequence ID" value="CAK7215759.1"/>
    <property type="molecule type" value="Genomic_DNA"/>
</dbReference>
<reference evidence="3 4" key="1">
    <citation type="submission" date="2024-01" db="EMBL/GenBank/DDBJ databases">
        <authorList>
            <person name="Allen C."/>
            <person name="Tagirdzhanova G."/>
        </authorList>
    </citation>
    <scope>NUCLEOTIDE SEQUENCE [LARGE SCALE GENOMIC DNA]</scope>
</reference>
<dbReference type="PRINTS" id="PR00625">
    <property type="entry name" value="JDOMAIN"/>
</dbReference>
<feature type="compositionally biased region" description="Low complexity" evidence="1">
    <location>
        <begin position="962"/>
        <end position="994"/>
    </location>
</feature>
<dbReference type="SUPFAM" id="SSF46565">
    <property type="entry name" value="Chaperone J-domain"/>
    <property type="match status" value="1"/>
</dbReference>
<feature type="compositionally biased region" description="Basic and acidic residues" evidence="1">
    <location>
        <begin position="587"/>
        <end position="597"/>
    </location>
</feature>
<feature type="compositionally biased region" description="Polar residues" evidence="1">
    <location>
        <begin position="903"/>
        <end position="927"/>
    </location>
</feature>
<dbReference type="Gene3D" id="1.10.287.110">
    <property type="entry name" value="DnaJ domain"/>
    <property type="match status" value="1"/>
</dbReference>
<feature type="compositionally biased region" description="Polar residues" evidence="1">
    <location>
        <begin position="448"/>
        <end position="460"/>
    </location>
</feature>
<feature type="compositionally biased region" description="Polar residues" evidence="1">
    <location>
        <begin position="519"/>
        <end position="530"/>
    </location>
</feature>
<dbReference type="PANTHER" id="PTHR44029:SF1">
    <property type="entry name" value="DNAJ HOMOLOG SUBFAMILY C MEMBER 21"/>
    <property type="match status" value="1"/>
</dbReference>
<feature type="region of interest" description="Disordered" evidence="1">
    <location>
        <begin position="635"/>
        <end position="1003"/>
    </location>
</feature>
<feature type="compositionally biased region" description="Polar residues" evidence="1">
    <location>
        <begin position="777"/>
        <end position="787"/>
    </location>
</feature>